<dbReference type="AlphaFoldDB" id="A0A9D2ENE5"/>
<proteinExistence type="predicted"/>
<dbReference type="Pfam" id="PF04245">
    <property type="entry name" value="NA37"/>
    <property type="match status" value="1"/>
</dbReference>
<dbReference type="GO" id="GO:0009295">
    <property type="term" value="C:nucleoid"/>
    <property type="evidence" value="ECO:0007669"/>
    <property type="project" value="InterPro"/>
</dbReference>
<dbReference type="Proteomes" id="UP000824049">
    <property type="component" value="Unassembled WGS sequence"/>
</dbReference>
<reference evidence="1" key="1">
    <citation type="journal article" date="2021" name="PeerJ">
        <title>Extensive microbial diversity within the chicken gut microbiome revealed by metagenomics and culture.</title>
        <authorList>
            <person name="Gilroy R."/>
            <person name="Ravi A."/>
            <person name="Getino M."/>
            <person name="Pursley I."/>
            <person name="Horton D.L."/>
            <person name="Alikhan N.F."/>
            <person name="Baker D."/>
            <person name="Gharbi K."/>
            <person name="Hall N."/>
            <person name="Watson M."/>
            <person name="Adriaenssens E.M."/>
            <person name="Foster-Nyarko E."/>
            <person name="Jarju S."/>
            <person name="Secka A."/>
            <person name="Antonio M."/>
            <person name="Oren A."/>
            <person name="Chaudhuri R.R."/>
            <person name="La Ragione R."/>
            <person name="Hildebrand F."/>
            <person name="Pallen M.J."/>
        </authorList>
    </citation>
    <scope>NUCLEOTIDE SEQUENCE</scope>
    <source>
        <strain evidence="1">CHK179-28034</strain>
    </source>
</reference>
<organism evidence="1 2">
    <name type="scientific">Candidatus Anaerobutyricum stercoris</name>
    <dbReference type="NCBI Taxonomy" id="2838457"/>
    <lineage>
        <taxon>Bacteria</taxon>
        <taxon>Bacillati</taxon>
        <taxon>Bacillota</taxon>
        <taxon>Clostridia</taxon>
        <taxon>Lachnospirales</taxon>
        <taxon>Lachnospiraceae</taxon>
        <taxon>Anaerobutyricum</taxon>
    </lineage>
</organism>
<accession>A0A9D2ENE5</accession>
<dbReference type="InterPro" id="IPR007358">
    <property type="entry name" value="Nucleoid_associated_NdpA"/>
</dbReference>
<evidence type="ECO:0000313" key="1">
    <source>
        <dbReference type="EMBL" id="HIZ40864.1"/>
    </source>
</evidence>
<reference evidence="1" key="2">
    <citation type="submission" date="2021-04" db="EMBL/GenBank/DDBJ databases">
        <authorList>
            <person name="Gilroy R."/>
        </authorList>
    </citation>
    <scope>NUCLEOTIDE SEQUENCE</scope>
    <source>
        <strain evidence="1">CHK179-28034</strain>
    </source>
</reference>
<sequence>MIARDDIIIRKAILHILDTMHGQCILSNTLLDPGPDLYEFIRNHIYKIVVSDDTKDCEFNPETSPIYPILTAWDESDEKSFIATSQAIAEKLYTSMGEGLDIPAADLLFVTFQAEGVIYLALLKMNYKESYTHEISVSDIPAAGFFSDTDIESDTDVSSGATSKEEPATTEIRADIVKSRALLPASGTRIPEAIIINLDDMHIKLLEKRYEVNGEKVFYLSENFLVCHTSLPPKRKLNILTKVINTISNKYDGADLKTKMDTKSALQKEYVDRQSFDVEEIGNRLFGNSPEKKSEFDEKMEQYDLQFDNFTVTNESTVKKLEKQIMVTDSGIEISIPMETYNKLANLEVQTDVTGKTTIIIKNIDNLILK</sequence>
<comment type="caution">
    <text evidence="1">The sequence shown here is derived from an EMBL/GenBank/DDBJ whole genome shotgun (WGS) entry which is preliminary data.</text>
</comment>
<evidence type="ECO:0000313" key="2">
    <source>
        <dbReference type="Proteomes" id="UP000824049"/>
    </source>
</evidence>
<protein>
    <submittedName>
        <fullName evidence="1">Nucleoid-associated protein</fullName>
    </submittedName>
</protein>
<dbReference type="EMBL" id="DXBR01000123">
    <property type="protein sequence ID" value="HIZ40864.1"/>
    <property type="molecule type" value="Genomic_DNA"/>
</dbReference>
<name>A0A9D2ENE5_9FIRM</name>
<gene>
    <name evidence="1" type="ORF">H9968_13280</name>
</gene>